<dbReference type="PANTHER" id="PTHR13812">
    <property type="entry name" value="KETIMINE REDUCTASE MU-CRYSTALLIN"/>
    <property type="match status" value="1"/>
</dbReference>
<evidence type="ECO:0000313" key="1">
    <source>
        <dbReference type="EMBL" id="MDR4125843.1"/>
    </source>
</evidence>
<dbReference type="PIRSF" id="PIRSF001439">
    <property type="entry name" value="CryM"/>
    <property type="match status" value="1"/>
</dbReference>
<protein>
    <submittedName>
        <fullName evidence="1">Ornithine cyclodeaminase family protein</fullName>
    </submittedName>
</protein>
<organism evidence="1 2">
    <name type="scientific">Yanghanlia caeni</name>
    <dbReference type="NCBI Taxonomy" id="3064283"/>
    <lineage>
        <taxon>Bacteria</taxon>
        <taxon>Pseudomonadati</taxon>
        <taxon>Pseudomonadota</taxon>
        <taxon>Betaproteobacteria</taxon>
        <taxon>Burkholderiales</taxon>
        <taxon>Alcaligenaceae</taxon>
        <taxon>Yanghanlia</taxon>
    </lineage>
</organism>
<comment type="caution">
    <text evidence="1">The sequence shown here is derived from an EMBL/GenBank/DDBJ whole genome shotgun (WGS) entry which is preliminary data.</text>
</comment>
<dbReference type="Gene3D" id="3.40.50.720">
    <property type="entry name" value="NAD(P)-binding Rossmann-like Domain"/>
    <property type="match status" value="1"/>
</dbReference>
<name>A0ABU1D652_9BURK</name>
<reference evidence="1 2" key="1">
    <citation type="submission" date="2023-08" db="EMBL/GenBank/DDBJ databases">
        <title>Alcaligenaceae gen. nov., a novel taxon isolated from the sludge of Yixing Pesticide Factory.</title>
        <authorList>
            <person name="Ruan L."/>
        </authorList>
    </citation>
    <scope>NUCLEOTIDE SEQUENCE [LARGE SCALE GENOMIC DNA]</scope>
    <source>
        <strain evidence="1 2">LG-2</strain>
    </source>
</reference>
<dbReference type="InterPro" id="IPR003462">
    <property type="entry name" value="ODC_Mu_crystall"/>
</dbReference>
<accession>A0ABU1D652</accession>
<dbReference type="Pfam" id="PF02423">
    <property type="entry name" value="OCD_Mu_crystall"/>
    <property type="match status" value="1"/>
</dbReference>
<dbReference type="InterPro" id="IPR036291">
    <property type="entry name" value="NAD(P)-bd_dom_sf"/>
</dbReference>
<dbReference type="Gene3D" id="3.30.1780.10">
    <property type="entry name" value="ornithine cyclodeaminase, domain 1"/>
    <property type="match status" value="1"/>
</dbReference>
<dbReference type="RefSeq" id="WP_347286930.1">
    <property type="nucleotide sequence ID" value="NZ_JAUZQE010000013.1"/>
</dbReference>
<proteinExistence type="predicted"/>
<dbReference type="PANTHER" id="PTHR13812:SF19">
    <property type="entry name" value="KETIMINE REDUCTASE MU-CRYSTALLIN"/>
    <property type="match status" value="1"/>
</dbReference>
<dbReference type="Proteomes" id="UP001232156">
    <property type="component" value="Unassembled WGS sequence"/>
</dbReference>
<dbReference type="SUPFAM" id="SSF51735">
    <property type="entry name" value="NAD(P)-binding Rossmann-fold domains"/>
    <property type="match status" value="1"/>
</dbReference>
<evidence type="ECO:0000313" key="2">
    <source>
        <dbReference type="Proteomes" id="UP001232156"/>
    </source>
</evidence>
<dbReference type="InterPro" id="IPR023401">
    <property type="entry name" value="ODC_N"/>
</dbReference>
<keyword evidence="2" id="KW-1185">Reference proteome</keyword>
<dbReference type="EMBL" id="JAUZQE010000013">
    <property type="protein sequence ID" value="MDR4125843.1"/>
    <property type="molecule type" value="Genomic_DNA"/>
</dbReference>
<gene>
    <name evidence="1" type="ORF">Q8947_07575</name>
</gene>
<sequence length="309" mass="32354">MQHITDAMVDAAVDTEQACRVLSDAFLAHGNGSAAMQARIRTEAAGVKLSTLGAVIPAQGVAGAKVYTTIEGRFTFVILLFSSRDGRALATLDAGAITRIRTAACSVLAARALAAPQPKVLGLYGAGTQGVEHALQLSRAFDIRQILVHDPFAPADIEARIAALTGATVQRDTPETIAALANIIVTASRSPTPLFSGKSVQPGTFIAAIGSSLPNTRELDDALLERAARIVVEWRPQSLQEAGDLLLAEPSLALHDKIVELGDVLSGRVTRRGPADIIVYKAVGVGLEDIALAGLVYARLAEREGWPAA</sequence>